<accession>A0A165XS02</accession>
<name>A0A165XS02_9AGAM</name>
<protein>
    <submittedName>
        <fullName evidence="1">Uncharacterized protein</fullName>
    </submittedName>
</protein>
<keyword evidence="2" id="KW-1185">Reference proteome</keyword>
<evidence type="ECO:0000313" key="1">
    <source>
        <dbReference type="EMBL" id="KZT32483.1"/>
    </source>
</evidence>
<evidence type="ECO:0000313" key="2">
    <source>
        <dbReference type="Proteomes" id="UP000076798"/>
    </source>
</evidence>
<dbReference type="EMBL" id="KV428328">
    <property type="protein sequence ID" value="KZT32483.1"/>
    <property type="molecule type" value="Genomic_DNA"/>
</dbReference>
<reference evidence="1 2" key="1">
    <citation type="journal article" date="2016" name="Mol. Biol. Evol.">
        <title>Comparative Genomics of Early-Diverging Mushroom-Forming Fungi Provides Insights into the Origins of Lignocellulose Decay Capabilities.</title>
        <authorList>
            <person name="Nagy L.G."/>
            <person name="Riley R."/>
            <person name="Tritt A."/>
            <person name="Adam C."/>
            <person name="Daum C."/>
            <person name="Floudas D."/>
            <person name="Sun H."/>
            <person name="Yadav J.S."/>
            <person name="Pangilinan J."/>
            <person name="Larsson K.H."/>
            <person name="Matsuura K."/>
            <person name="Barry K."/>
            <person name="Labutti K."/>
            <person name="Kuo R."/>
            <person name="Ohm R.A."/>
            <person name="Bhattacharya S.S."/>
            <person name="Shirouzu T."/>
            <person name="Yoshinaga Y."/>
            <person name="Martin F.M."/>
            <person name="Grigoriev I.V."/>
            <person name="Hibbett D.S."/>
        </authorList>
    </citation>
    <scope>NUCLEOTIDE SEQUENCE [LARGE SCALE GENOMIC DNA]</scope>
    <source>
        <strain evidence="1 2">HHB10207 ss-3</strain>
    </source>
</reference>
<organism evidence="1 2">
    <name type="scientific">Sistotremastrum suecicum HHB10207 ss-3</name>
    <dbReference type="NCBI Taxonomy" id="1314776"/>
    <lineage>
        <taxon>Eukaryota</taxon>
        <taxon>Fungi</taxon>
        <taxon>Dikarya</taxon>
        <taxon>Basidiomycota</taxon>
        <taxon>Agaricomycotina</taxon>
        <taxon>Agaricomycetes</taxon>
        <taxon>Sistotremastrales</taxon>
        <taxon>Sistotremastraceae</taxon>
        <taxon>Sistotremastrum</taxon>
    </lineage>
</organism>
<gene>
    <name evidence="1" type="ORF">SISSUDRAFT_1055485</name>
</gene>
<dbReference type="Proteomes" id="UP000076798">
    <property type="component" value="Unassembled WGS sequence"/>
</dbReference>
<proteinExistence type="predicted"/>
<dbReference type="AlphaFoldDB" id="A0A165XS02"/>
<sequence>MDGRWEDSSWRMEEAFWRVSDPRLRRLSADGGTVEGRTRYVCGRERVFGRKCRFLRGNEGISDEME</sequence>